<protein>
    <submittedName>
        <fullName evidence="1">Uncharacterized protein</fullName>
    </submittedName>
</protein>
<keyword evidence="2" id="KW-1185">Reference proteome</keyword>
<reference evidence="2" key="1">
    <citation type="journal article" date="2023" name="Nat. Plants">
        <title>Single-cell RNA sequencing provides a high-resolution roadmap for understanding the multicellular compartmentation of specialized metabolism.</title>
        <authorList>
            <person name="Sun S."/>
            <person name="Shen X."/>
            <person name="Li Y."/>
            <person name="Li Y."/>
            <person name="Wang S."/>
            <person name="Li R."/>
            <person name="Zhang H."/>
            <person name="Shen G."/>
            <person name="Guo B."/>
            <person name="Wei J."/>
            <person name="Xu J."/>
            <person name="St-Pierre B."/>
            <person name="Chen S."/>
            <person name="Sun C."/>
        </authorList>
    </citation>
    <scope>NUCLEOTIDE SEQUENCE [LARGE SCALE GENOMIC DNA]</scope>
</reference>
<organism evidence="1 2">
    <name type="scientific">Catharanthus roseus</name>
    <name type="common">Madagascar periwinkle</name>
    <name type="synonym">Vinca rosea</name>
    <dbReference type="NCBI Taxonomy" id="4058"/>
    <lineage>
        <taxon>Eukaryota</taxon>
        <taxon>Viridiplantae</taxon>
        <taxon>Streptophyta</taxon>
        <taxon>Embryophyta</taxon>
        <taxon>Tracheophyta</taxon>
        <taxon>Spermatophyta</taxon>
        <taxon>Magnoliopsida</taxon>
        <taxon>eudicotyledons</taxon>
        <taxon>Gunneridae</taxon>
        <taxon>Pentapetalae</taxon>
        <taxon>asterids</taxon>
        <taxon>lamiids</taxon>
        <taxon>Gentianales</taxon>
        <taxon>Apocynaceae</taxon>
        <taxon>Rauvolfioideae</taxon>
        <taxon>Vinceae</taxon>
        <taxon>Catharanthinae</taxon>
        <taxon>Catharanthus</taxon>
    </lineage>
</organism>
<accession>A0ACC0B9J8</accession>
<proteinExistence type="predicted"/>
<evidence type="ECO:0000313" key="2">
    <source>
        <dbReference type="Proteomes" id="UP001060085"/>
    </source>
</evidence>
<dbReference type="Proteomes" id="UP001060085">
    <property type="component" value="Linkage Group LG04"/>
</dbReference>
<evidence type="ECO:0000313" key="1">
    <source>
        <dbReference type="EMBL" id="KAI5669280.1"/>
    </source>
</evidence>
<dbReference type="EMBL" id="CM044704">
    <property type="protein sequence ID" value="KAI5669280.1"/>
    <property type="molecule type" value="Genomic_DNA"/>
</dbReference>
<name>A0ACC0B9J8_CATRO</name>
<sequence length="109" mass="12495">MGSTPIRELYQFQGKMQDGPTKTECLLMIENANIPEDLNNFYIYHICVSSMVMEKLSGLQSTDCLDMVALVRISSTFRNVVENLQEEDCHAWFPFPHRILVLDGIQVIL</sequence>
<comment type="caution">
    <text evidence="1">The sequence shown here is derived from an EMBL/GenBank/DDBJ whole genome shotgun (WGS) entry which is preliminary data.</text>
</comment>
<gene>
    <name evidence="1" type="ORF">M9H77_19133</name>
</gene>